<feature type="transmembrane region" description="Helical" evidence="3">
    <location>
        <begin position="157"/>
        <end position="186"/>
    </location>
</feature>
<name>A0A1F6D536_HANXR</name>
<dbReference type="Gene3D" id="1.20.120.1760">
    <property type="match status" value="1"/>
</dbReference>
<sequence>MLGEKVKQDLTEFLQPSTAFLVKKRLRPNYITVSGFLLSLVAALLFGSTYEAPLKFRLAGFFVLLAGVCDIFDGQVARAGQNGTKFGALLDSTADRYAEIFVYFGIAVDFVRAEWWATSAALFFAMAGSLMVSYVRARAEGLGEECKVGFMQRPERVIALGVSALLGREALAVVMCIIAVLANFTVLERMWHLRKI</sequence>
<reference evidence="4 5" key="1">
    <citation type="journal article" date="2016" name="Nat. Commun.">
        <title>Thousands of microbial genomes shed light on interconnected biogeochemical processes in an aquifer system.</title>
        <authorList>
            <person name="Anantharaman K."/>
            <person name="Brown C.T."/>
            <person name="Hug L.A."/>
            <person name="Sharon I."/>
            <person name="Castelle C.J."/>
            <person name="Probst A.J."/>
            <person name="Thomas B.C."/>
            <person name="Singh A."/>
            <person name="Wilkins M.J."/>
            <person name="Karaoz U."/>
            <person name="Brodie E.L."/>
            <person name="Williams K.H."/>
            <person name="Hubbard S.S."/>
            <person name="Banfield J.F."/>
        </authorList>
    </citation>
    <scope>NUCLEOTIDE SEQUENCE [LARGE SCALE GENOMIC DNA]</scope>
    <source>
        <strain evidence="5">RIFCSPLOWO2_12_FULL_64_10</strain>
    </source>
</reference>
<feature type="transmembrane region" description="Helical" evidence="3">
    <location>
        <begin position="115"/>
        <end position="137"/>
    </location>
</feature>
<gene>
    <name evidence="4" type="ORF">A3F84_22530</name>
</gene>
<dbReference type="EMBL" id="MFKF01000027">
    <property type="protein sequence ID" value="OGG56544.1"/>
    <property type="molecule type" value="Genomic_DNA"/>
</dbReference>
<protein>
    <recommendedName>
        <fullName evidence="6">CDP-alcohol phosphatidyltransferase</fullName>
    </recommendedName>
</protein>
<dbReference type="GO" id="GO:0016780">
    <property type="term" value="F:phosphotransferase activity, for other substituted phosphate groups"/>
    <property type="evidence" value="ECO:0007669"/>
    <property type="project" value="InterPro"/>
</dbReference>
<dbReference type="Proteomes" id="UP000178606">
    <property type="component" value="Unassembled WGS sequence"/>
</dbReference>
<dbReference type="AlphaFoldDB" id="A0A1F6D536"/>
<evidence type="ECO:0000313" key="4">
    <source>
        <dbReference type="EMBL" id="OGG56544.1"/>
    </source>
</evidence>
<proteinExistence type="inferred from homology"/>
<keyword evidence="3" id="KW-0812">Transmembrane</keyword>
<dbReference type="InterPro" id="IPR043130">
    <property type="entry name" value="CDP-OH_PTrfase_TM_dom"/>
</dbReference>
<evidence type="ECO:0000256" key="1">
    <source>
        <dbReference type="ARBA" id="ARBA00022679"/>
    </source>
</evidence>
<dbReference type="InterPro" id="IPR000462">
    <property type="entry name" value="CDP-OH_P_trans"/>
</dbReference>
<evidence type="ECO:0000313" key="5">
    <source>
        <dbReference type="Proteomes" id="UP000178606"/>
    </source>
</evidence>
<keyword evidence="3" id="KW-1133">Transmembrane helix</keyword>
<dbReference type="GO" id="GO:0016020">
    <property type="term" value="C:membrane"/>
    <property type="evidence" value="ECO:0007669"/>
    <property type="project" value="InterPro"/>
</dbReference>
<dbReference type="PROSITE" id="PS00379">
    <property type="entry name" value="CDP_ALCOHOL_P_TRANSF"/>
    <property type="match status" value="1"/>
</dbReference>
<comment type="similarity">
    <text evidence="2">Belongs to the CDP-alcohol phosphatidyltransferase class-I family.</text>
</comment>
<keyword evidence="3" id="KW-0472">Membrane</keyword>
<dbReference type="GO" id="GO:0008654">
    <property type="term" value="P:phospholipid biosynthetic process"/>
    <property type="evidence" value="ECO:0007669"/>
    <property type="project" value="InterPro"/>
</dbReference>
<dbReference type="Pfam" id="PF01066">
    <property type="entry name" value="CDP-OH_P_transf"/>
    <property type="match status" value="1"/>
</dbReference>
<evidence type="ECO:0000256" key="3">
    <source>
        <dbReference type="SAM" id="Phobius"/>
    </source>
</evidence>
<keyword evidence="1 2" id="KW-0808">Transferase</keyword>
<accession>A0A1F6D536</accession>
<evidence type="ECO:0000256" key="2">
    <source>
        <dbReference type="RuleBase" id="RU003750"/>
    </source>
</evidence>
<comment type="caution">
    <text evidence="4">The sequence shown here is derived from an EMBL/GenBank/DDBJ whole genome shotgun (WGS) entry which is preliminary data.</text>
</comment>
<organism evidence="4 5">
    <name type="scientific">Handelsmanbacteria sp. (strain RIFCSPLOWO2_12_FULL_64_10)</name>
    <dbReference type="NCBI Taxonomy" id="1817868"/>
    <lineage>
        <taxon>Bacteria</taxon>
        <taxon>Candidatus Handelsmaniibacteriota</taxon>
    </lineage>
</organism>
<feature type="transmembrane region" description="Helical" evidence="3">
    <location>
        <begin position="30"/>
        <end position="50"/>
    </location>
</feature>
<evidence type="ECO:0008006" key="6">
    <source>
        <dbReference type="Google" id="ProtNLM"/>
    </source>
</evidence>
<dbReference type="InterPro" id="IPR048254">
    <property type="entry name" value="CDP_ALCOHOL_P_TRANSF_CS"/>
</dbReference>